<evidence type="ECO:0000313" key="2">
    <source>
        <dbReference type="EMBL" id="PYC62394.1"/>
    </source>
</evidence>
<keyword evidence="3" id="KW-1185">Reference proteome</keyword>
<reference evidence="2 3" key="1">
    <citation type="submission" date="2018-03" db="EMBL/GenBank/DDBJ databases">
        <title>Bioinformatic expansion and discovery of thiopeptide antibiotics.</title>
        <authorList>
            <person name="Schwalen C.J."/>
            <person name="Hudson G.A."/>
            <person name="Mitchell D.A."/>
        </authorList>
    </citation>
    <scope>NUCLEOTIDE SEQUENCE [LARGE SCALE GENOMIC DNA]</scope>
    <source>
        <strain evidence="2 3">NRRL 8041</strain>
    </source>
</reference>
<dbReference type="Proteomes" id="UP000248333">
    <property type="component" value="Unassembled WGS sequence"/>
</dbReference>
<accession>A0A318NDL8</accession>
<dbReference type="EMBL" id="PYBV01000094">
    <property type="protein sequence ID" value="PYC62394.1"/>
    <property type="molecule type" value="Genomic_DNA"/>
</dbReference>
<feature type="compositionally biased region" description="Gly residues" evidence="1">
    <location>
        <begin position="504"/>
        <end position="516"/>
    </location>
</feature>
<feature type="non-terminal residue" evidence="2">
    <location>
        <position position="516"/>
    </location>
</feature>
<sequence>GATRVDPDELAGQAGGLSPEGEHDKIFILASGMTSVKGLVLATREGLTAKVDDRPYLLGADGRLHRRADADLVQPAVEVKYNILEVTPEPTVLHASGDRGRPSWQSVYDPWRQATDLMQHAPIMNAREWREGQGLAIEDIFRADDGWVITEEGRGARVFSPYLHSEKIYVQWNVGVPVADLANFYEFMAQRTFMREPKRLLLEGMQFANDVAARYLGVFEGSVRGLMHFPGVVELIGFMTLAYTHVAARIEHSALSESSGMLSKNAIAAALRNPPSVVRAELPEAVRMFLNAEAPAIRSLLVDRYRAGKPDFDRRYAERHNEKESGSIDILRLGHFPYRNEQYLDNFLLDRPQRIVDQHRALGINEQVGQFAELDDNGGLLTKSVVLEIRNDLDRMLTIDELDVVHSWMASQFRQIRARSERQERPEPGRLRRKRQFNVGQSTGPASRGGSQPANPAEGTPGQPSVPERGDAQSGGANPGGSSAKPSGRDGQPGPRGVRWAAGPGPGSGSAGGVVA</sequence>
<comment type="caution">
    <text evidence="2">The sequence shown here is derived from an EMBL/GenBank/DDBJ whole genome shotgun (WGS) entry which is preliminary data.</text>
</comment>
<feature type="compositionally biased region" description="Basic and acidic residues" evidence="1">
    <location>
        <begin position="418"/>
        <end position="430"/>
    </location>
</feature>
<feature type="region of interest" description="Disordered" evidence="1">
    <location>
        <begin position="415"/>
        <end position="516"/>
    </location>
</feature>
<dbReference type="AlphaFoldDB" id="A0A318NDL8"/>
<organism evidence="2 3">
    <name type="scientific">Micromonospora arborensis</name>
    <dbReference type="NCBI Taxonomy" id="2116518"/>
    <lineage>
        <taxon>Bacteria</taxon>
        <taxon>Bacillati</taxon>
        <taxon>Actinomycetota</taxon>
        <taxon>Actinomycetes</taxon>
        <taxon>Micromonosporales</taxon>
        <taxon>Micromonosporaceae</taxon>
        <taxon>Micromonospora</taxon>
    </lineage>
</organism>
<feature type="non-terminal residue" evidence="2">
    <location>
        <position position="1"/>
    </location>
</feature>
<evidence type="ECO:0000313" key="3">
    <source>
        <dbReference type="Proteomes" id="UP000248333"/>
    </source>
</evidence>
<protein>
    <submittedName>
        <fullName evidence="2">Uncharacterized protein</fullName>
    </submittedName>
</protein>
<name>A0A318NDL8_9ACTN</name>
<feature type="compositionally biased region" description="Polar residues" evidence="1">
    <location>
        <begin position="438"/>
        <end position="454"/>
    </location>
</feature>
<proteinExistence type="predicted"/>
<gene>
    <name evidence="2" type="ORF">C7C45_32960</name>
</gene>
<evidence type="ECO:0000256" key="1">
    <source>
        <dbReference type="SAM" id="MobiDB-lite"/>
    </source>
</evidence>